<accession>A0A699YGI3</accession>
<evidence type="ECO:0000256" key="3">
    <source>
        <dbReference type="ARBA" id="ARBA00022679"/>
    </source>
</evidence>
<dbReference type="Pfam" id="PF04072">
    <property type="entry name" value="LCM"/>
    <property type="match status" value="1"/>
</dbReference>
<dbReference type="NCBIfam" id="TIGR00027">
    <property type="entry name" value="mthyl_TIGR00027"/>
    <property type="match status" value="1"/>
</dbReference>
<evidence type="ECO:0000313" key="4">
    <source>
        <dbReference type="EMBL" id="GFH06054.1"/>
    </source>
</evidence>
<reference evidence="4 5" key="1">
    <citation type="submission" date="2020-02" db="EMBL/GenBank/DDBJ databases">
        <title>Draft genome sequence of Haematococcus lacustris strain NIES-144.</title>
        <authorList>
            <person name="Morimoto D."/>
            <person name="Nakagawa S."/>
            <person name="Yoshida T."/>
            <person name="Sawayama S."/>
        </authorList>
    </citation>
    <scope>NUCLEOTIDE SEQUENCE [LARGE SCALE GENOMIC DNA]</scope>
    <source>
        <strain evidence="4 5">NIES-144</strain>
    </source>
</reference>
<dbReference type="InterPro" id="IPR029063">
    <property type="entry name" value="SAM-dependent_MTases_sf"/>
</dbReference>
<proteinExistence type="inferred from homology"/>
<keyword evidence="5" id="KW-1185">Reference proteome</keyword>
<dbReference type="SUPFAM" id="SSF53335">
    <property type="entry name" value="S-adenosyl-L-methionine-dependent methyltransferases"/>
    <property type="match status" value="1"/>
</dbReference>
<dbReference type="Gene3D" id="3.40.50.150">
    <property type="entry name" value="Vaccinia Virus protein VP39"/>
    <property type="match status" value="1"/>
</dbReference>
<dbReference type="PANTHER" id="PTHR43619:SF2">
    <property type="entry name" value="S-ADENOSYL-L-METHIONINE-DEPENDENT METHYLTRANSFERASES SUPERFAMILY PROTEIN"/>
    <property type="match status" value="1"/>
</dbReference>
<dbReference type="EMBL" id="BLLF01000020">
    <property type="protein sequence ID" value="GFH06054.1"/>
    <property type="molecule type" value="Genomic_DNA"/>
</dbReference>
<keyword evidence="3" id="KW-0808">Transferase</keyword>
<evidence type="ECO:0000313" key="5">
    <source>
        <dbReference type="Proteomes" id="UP000485058"/>
    </source>
</evidence>
<organism evidence="4 5">
    <name type="scientific">Haematococcus lacustris</name>
    <name type="common">Green alga</name>
    <name type="synonym">Haematococcus pluvialis</name>
    <dbReference type="NCBI Taxonomy" id="44745"/>
    <lineage>
        <taxon>Eukaryota</taxon>
        <taxon>Viridiplantae</taxon>
        <taxon>Chlorophyta</taxon>
        <taxon>core chlorophytes</taxon>
        <taxon>Chlorophyceae</taxon>
        <taxon>CS clade</taxon>
        <taxon>Chlamydomonadales</taxon>
        <taxon>Haematococcaceae</taxon>
        <taxon>Haematococcus</taxon>
    </lineage>
</organism>
<sequence>MTEPMLPELTAVEMTAVQVSFYRLRGALAAAGLPIDDLAGLPDSPLGFDYRAHGLLYNPLFDKLVVTHCQLGPSSGAEGWVKAGVQTLMAVRTVSLDDKLLSAVAQQAPVATGQQGQLHDADVTPPMDGSGSSNSIGLHQVVILGAGLDARAWRLSWPSGTVVFEVDSGALEPLKQRVLGALPLACHARHALVADLARPHQLRSALAQAGFQADQPVVWLMEGLIGYLTRRQARRLLRCTYLMSAPGSRIIITCPPSQAMQQEAARAGSKLHHQTFEEAGHTLHRVKRSGWTASLCSEEELLAKYKLPCKQAQASRFIPAGQHSLQDPSIASGSSGHTSIASEQLARGVDVPVYIEPDKCHQCHGAD</sequence>
<dbReference type="Proteomes" id="UP000485058">
    <property type="component" value="Unassembled WGS sequence"/>
</dbReference>
<dbReference type="GO" id="GO:0008168">
    <property type="term" value="F:methyltransferase activity"/>
    <property type="evidence" value="ECO:0007669"/>
    <property type="project" value="UniProtKB-KW"/>
</dbReference>
<comment type="similarity">
    <text evidence="1">Belongs to the UPF0677 family.</text>
</comment>
<feature type="non-terminal residue" evidence="4">
    <location>
        <position position="1"/>
    </location>
</feature>
<name>A0A699YGI3_HAELA</name>
<evidence type="ECO:0000256" key="1">
    <source>
        <dbReference type="ARBA" id="ARBA00008138"/>
    </source>
</evidence>
<dbReference type="InterPro" id="IPR011610">
    <property type="entry name" value="SAM_mthyl_Trfase_ML2640-like"/>
</dbReference>
<comment type="caution">
    <text evidence="4">The sequence shown here is derived from an EMBL/GenBank/DDBJ whole genome shotgun (WGS) entry which is preliminary data.</text>
</comment>
<dbReference type="AlphaFoldDB" id="A0A699YGI3"/>
<dbReference type="GO" id="GO:0032259">
    <property type="term" value="P:methylation"/>
    <property type="evidence" value="ECO:0007669"/>
    <property type="project" value="UniProtKB-KW"/>
</dbReference>
<dbReference type="InterPro" id="IPR007213">
    <property type="entry name" value="Ppm1/Ppm2/Tcmp"/>
</dbReference>
<evidence type="ECO:0000256" key="2">
    <source>
        <dbReference type="ARBA" id="ARBA00022603"/>
    </source>
</evidence>
<keyword evidence="2" id="KW-0489">Methyltransferase</keyword>
<gene>
    <name evidence="4" type="ORF">HaLaN_00618</name>
</gene>
<evidence type="ECO:0008006" key="6">
    <source>
        <dbReference type="Google" id="ProtNLM"/>
    </source>
</evidence>
<protein>
    <recommendedName>
        <fullName evidence="6">S-adenosyl-L-methionine-dependent methyltransferase</fullName>
    </recommendedName>
</protein>
<dbReference type="PANTHER" id="PTHR43619">
    <property type="entry name" value="S-ADENOSYL-L-METHIONINE-DEPENDENT METHYLTRANSFERASE YKTD-RELATED"/>
    <property type="match status" value="1"/>
</dbReference>